<comment type="pathway">
    <text evidence="12">Carbohydrate metabolism; D-ribose degradation; D-ribose 5-phosphate from beta-D-ribopyranose: step 2/2.</text>
</comment>
<dbReference type="GO" id="GO:0005524">
    <property type="term" value="F:ATP binding"/>
    <property type="evidence" value="ECO:0007669"/>
    <property type="project" value="UniProtKB-UniRule"/>
</dbReference>
<dbReference type="GO" id="GO:0005829">
    <property type="term" value="C:cytosol"/>
    <property type="evidence" value="ECO:0007669"/>
    <property type="project" value="TreeGrafter"/>
</dbReference>
<keyword evidence="7 12" id="KW-0418">Kinase</keyword>
<dbReference type="UniPathway" id="UPA00916">
    <property type="reaction ID" value="UER00889"/>
</dbReference>
<evidence type="ECO:0000256" key="5">
    <source>
        <dbReference type="ARBA" id="ARBA00022723"/>
    </source>
</evidence>
<dbReference type="EMBL" id="NBTM02000001">
    <property type="protein sequence ID" value="PNL91820.1"/>
    <property type="molecule type" value="Genomic_DNA"/>
</dbReference>
<keyword evidence="5 12" id="KW-0479">Metal-binding</keyword>
<dbReference type="CDD" id="cd01174">
    <property type="entry name" value="ribokinase"/>
    <property type="match status" value="1"/>
</dbReference>
<evidence type="ECO:0000256" key="12">
    <source>
        <dbReference type="HAMAP-Rule" id="MF_01987"/>
    </source>
</evidence>
<evidence type="ECO:0000256" key="9">
    <source>
        <dbReference type="ARBA" id="ARBA00022842"/>
    </source>
</evidence>
<dbReference type="Pfam" id="PF00294">
    <property type="entry name" value="PfkB"/>
    <property type="match status" value="1"/>
</dbReference>
<gene>
    <name evidence="12 14" type="primary">rbsK</name>
    <name evidence="14" type="ORF">A6J77_006110</name>
</gene>
<comment type="activity regulation">
    <text evidence="12">Activated by a monovalent cation that binds near, but not in, the active site. The most likely occupant of the site in vivo is potassium. Ion binding induces a conformational change that may alter substrate affinity.</text>
</comment>
<keyword evidence="6 12" id="KW-0547">Nucleotide-binding</keyword>
<name>A0A2J9PP98_9LACT</name>
<evidence type="ECO:0000256" key="7">
    <source>
        <dbReference type="ARBA" id="ARBA00022777"/>
    </source>
</evidence>
<dbReference type="InterPro" id="IPR002173">
    <property type="entry name" value="Carboh/pur_kinase_PfkB_CS"/>
</dbReference>
<dbReference type="NCBIfam" id="TIGR02152">
    <property type="entry name" value="D_ribokin_bact"/>
    <property type="match status" value="1"/>
</dbReference>
<dbReference type="InterPro" id="IPR029056">
    <property type="entry name" value="Ribokinase-like"/>
</dbReference>
<comment type="function">
    <text evidence="12">Catalyzes the phosphorylation of ribose at O-5 in a reaction requiring ATP and magnesium. The resulting D-ribose-5-phosphate can then be used either for sythesis of nucleotides, histidine, and tryptophan, or as a component of the pentose phosphate pathway.</text>
</comment>
<evidence type="ECO:0000313" key="15">
    <source>
        <dbReference type="Proteomes" id="UP000192813"/>
    </source>
</evidence>
<dbReference type="Gene3D" id="3.40.1190.20">
    <property type="match status" value="1"/>
</dbReference>
<feature type="binding site" evidence="12">
    <location>
        <position position="234"/>
    </location>
    <ligand>
        <name>K(+)</name>
        <dbReference type="ChEBI" id="CHEBI:29103"/>
    </ligand>
</feature>
<feature type="binding site" evidence="12">
    <location>
        <begin position="9"/>
        <end position="11"/>
    </location>
    <ligand>
        <name>substrate</name>
    </ligand>
</feature>
<evidence type="ECO:0000313" key="14">
    <source>
        <dbReference type="EMBL" id="PNL91820.1"/>
    </source>
</evidence>
<feature type="binding site" evidence="12">
    <location>
        <position position="137"/>
    </location>
    <ligand>
        <name>substrate</name>
    </ligand>
</feature>
<keyword evidence="4 12" id="KW-0808">Transferase</keyword>
<dbReference type="RefSeq" id="WP_083069083.1">
    <property type="nucleotide sequence ID" value="NZ_JALXKY010000001.1"/>
</dbReference>
<keyword evidence="9 12" id="KW-0460">Magnesium</keyword>
<dbReference type="InterPro" id="IPR011611">
    <property type="entry name" value="PfkB_dom"/>
</dbReference>
<evidence type="ECO:0000256" key="8">
    <source>
        <dbReference type="ARBA" id="ARBA00022840"/>
    </source>
</evidence>
<evidence type="ECO:0000256" key="3">
    <source>
        <dbReference type="ARBA" id="ARBA00016943"/>
    </source>
</evidence>
<comment type="subunit">
    <text evidence="12">Homodimer.</text>
</comment>
<comment type="similarity">
    <text evidence="12">Belongs to the carbohydrate kinase PfkB family. Ribokinase subfamily.</text>
</comment>
<feature type="binding site" evidence="12">
    <location>
        <position position="273"/>
    </location>
    <ligand>
        <name>K(+)</name>
        <dbReference type="ChEBI" id="CHEBI:29103"/>
    </ligand>
</feature>
<protein>
    <recommendedName>
        <fullName evidence="3 12">Ribokinase</fullName>
        <shortName evidence="12">RK</shortName>
        <ecNumber evidence="2 12">2.7.1.15</ecNumber>
    </recommendedName>
</protein>
<comment type="catalytic activity">
    <reaction evidence="12">
        <text>D-ribose + ATP = D-ribose 5-phosphate + ADP + H(+)</text>
        <dbReference type="Rhea" id="RHEA:13697"/>
        <dbReference type="ChEBI" id="CHEBI:15378"/>
        <dbReference type="ChEBI" id="CHEBI:30616"/>
        <dbReference type="ChEBI" id="CHEBI:47013"/>
        <dbReference type="ChEBI" id="CHEBI:78346"/>
        <dbReference type="ChEBI" id="CHEBI:456216"/>
        <dbReference type="EC" id="2.7.1.15"/>
    </reaction>
</comment>
<evidence type="ECO:0000256" key="10">
    <source>
        <dbReference type="ARBA" id="ARBA00022958"/>
    </source>
</evidence>
<dbReference type="InterPro" id="IPR011877">
    <property type="entry name" value="Ribokinase"/>
</dbReference>
<dbReference type="PANTHER" id="PTHR10584:SF166">
    <property type="entry name" value="RIBOKINASE"/>
    <property type="match status" value="1"/>
</dbReference>
<feature type="binding site" evidence="12">
    <location>
        <position position="270"/>
    </location>
    <ligand>
        <name>K(+)</name>
        <dbReference type="ChEBI" id="CHEBI:29103"/>
    </ligand>
</feature>
<comment type="cofactor">
    <cofactor evidence="12">
        <name>Mg(2+)</name>
        <dbReference type="ChEBI" id="CHEBI:18420"/>
    </cofactor>
    <text evidence="12">Requires a divalent cation, most likely magnesium in vivo, as an electrophilic catalyst to aid phosphoryl group transfer. It is the chelate of the metal and the nucleotide that is the actual substrate.</text>
</comment>
<feature type="binding site" evidence="12">
    <location>
        <begin position="37"/>
        <end position="41"/>
    </location>
    <ligand>
        <name>substrate</name>
    </ligand>
</feature>
<dbReference type="GO" id="GO:0046872">
    <property type="term" value="F:metal ion binding"/>
    <property type="evidence" value="ECO:0007669"/>
    <property type="project" value="UniProtKB-KW"/>
</dbReference>
<feature type="binding site" evidence="12">
    <location>
        <position position="275"/>
    </location>
    <ligand>
        <name>K(+)</name>
        <dbReference type="ChEBI" id="CHEBI:29103"/>
    </ligand>
</feature>
<feature type="binding site" evidence="12">
    <location>
        <position position="236"/>
    </location>
    <ligand>
        <name>K(+)</name>
        <dbReference type="ChEBI" id="CHEBI:29103"/>
    </ligand>
</feature>
<evidence type="ECO:0000256" key="1">
    <source>
        <dbReference type="ARBA" id="ARBA00005380"/>
    </source>
</evidence>
<evidence type="ECO:0000256" key="2">
    <source>
        <dbReference type="ARBA" id="ARBA00012035"/>
    </source>
</evidence>
<dbReference type="EC" id="2.7.1.15" evidence="2 12"/>
<keyword evidence="12" id="KW-0963">Cytoplasm</keyword>
<evidence type="ECO:0000256" key="11">
    <source>
        <dbReference type="ARBA" id="ARBA00023277"/>
    </source>
</evidence>
<keyword evidence="11 12" id="KW-0119">Carbohydrate metabolism</keyword>
<comment type="subcellular location">
    <subcellularLocation>
        <location evidence="12">Cytoplasm</location>
    </subcellularLocation>
</comment>
<dbReference type="AlphaFoldDB" id="A0A2J9PP98"/>
<feature type="binding site" evidence="12">
    <location>
        <position position="240"/>
    </location>
    <ligand>
        <name>substrate</name>
    </ligand>
</feature>
<dbReference type="GO" id="GO:0004747">
    <property type="term" value="F:ribokinase activity"/>
    <property type="evidence" value="ECO:0007669"/>
    <property type="project" value="UniProtKB-UniRule"/>
</dbReference>
<dbReference type="PRINTS" id="PR00990">
    <property type="entry name" value="RIBOKINASE"/>
</dbReference>
<feature type="binding site" evidence="12">
    <location>
        <begin position="239"/>
        <end position="240"/>
    </location>
    <ligand>
        <name>ATP</name>
        <dbReference type="ChEBI" id="CHEBI:30616"/>
    </ligand>
</feature>
<dbReference type="InterPro" id="IPR002139">
    <property type="entry name" value="Ribo/fructo_kinase"/>
</dbReference>
<feature type="domain" description="Carbohydrate kinase PfkB" evidence="13">
    <location>
        <begin position="4"/>
        <end position="282"/>
    </location>
</feature>
<evidence type="ECO:0000256" key="4">
    <source>
        <dbReference type="ARBA" id="ARBA00022679"/>
    </source>
</evidence>
<dbReference type="Proteomes" id="UP000192813">
    <property type="component" value="Unassembled WGS sequence"/>
</dbReference>
<organism evidence="14 15">
    <name type="scientific">Aerococcus viridans</name>
    <dbReference type="NCBI Taxonomy" id="1377"/>
    <lineage>
        <taxon>Bacteria</taxon>
        <taxon>Bacillati</taxon>
        <taxon>Bacillota</taxon>
        <taxon>Bacilli</taxon>
        <taxon>Lactobacillales</taxon>
        <taxon>Aerococcaceae</taxon>
        <taxon>Aerococcus</taxon>
    </lineage>
</organism>
<keyword evidence="10 12" id="KW-0630">Potassium</keyword>
<comment type="caution">
    <text evidence="14">The sequence shown here is derived from an EMBL/GenBank/DDBJ whole genome shotgun (WGS) entry which is preliminary data.</text>
</comment>
<sequence>MIGVIGSISTDFVVTTNRVPKQGETVYGQAFETTFGGKGANQAVAAARLGGQVQMFGCVGSDQFGLETKANLARNGVDVTAIRTIENTTTGSAHITVFEGDNAIVYVPGANQEVTVDYLKSVEADLLACTYFVIQNEIPMPSIQYLIDLADAHDIKVTYDPAPFIEIDKGYLEKVDYLLPNETEAKEMFGDLDTDVLLGQYPAQLLITMGGDGVRYHDGEVAVHVPAIKGNVVDTTGAGDTFSGAFTVALSKGNSLADAIQFASIAGSLSVQKFGAQGGMPTIDALKAHEKFNDSWQV</sequence>
<feature type="binding site" evidence="12">
    <location>
        <begin position="208"/>
        <end position="213"/>
    </location>
    <ligand>
        <name>ATP</name>
        <dbReference type="ChEBI" id="CHEBI:30616"/>
    </ligand>
</feature>
<dbReference type="PANTHER" id="PTHR10584">
    <property type="entry name" value="SUGAR KINASE"/>
    <property type="match status" value="1"/>
</dbReference>
<keyword evidence="8 12" id="KW-0067">ATP-binding</keyword>
<accession>A0A2J9PP98</accession>
<dbReference type="SUPFAM" id="SSF53613">
    <property type="entry name" value="Ribokinase-like"/>
    <property type="match status" value="1"/>
</dbReference>
<evidence type="ECO:0000259" key="13">
    <source>
        <dbReference type="Pfam" id="PF00294"/>
    </source>
</evidence>
<dbReference type="HAMAP" id="MF_01987">
    <property type="entry name" value="Ribokinase"/>
    <property type="match status" value="1"/>
</dbReference>
<comment type="similarity">
    <text evidence="1">Belongs to the carbohydrate kinase pfkB family.</text>
</comment>
<dbReference type="GO" id="GO:0019303">
    <property type="term" value="P:D-ribose catabolic process"/>
    <property type="evidence" value="ECO:0007669"/>
    <property type="project" value="UniProtKB-UniRule"/>
</dbReference>
<dbReference type="PROSITE" id="PS00584">
    <property type="entry name" value="PFKB_KINASES_2"/>
    <property type="match status" value="1"/>
</dbReference>
<reference evidence="15" key="1">
    <citation type="submission" date="2017-12" db="EMBL/GenBank/DDBJ databases">
        <title>FDA dAtabase for Regulatory Grade micrObial Sequences (FDA-ARGOS): Supporting development and validation of Infectious Disease Dx tests.</title>
        <authorList>
            <person name="Hoffmann M."/>
            <person name="Allard M."/>
            <person name="Evans P."/>
            <person name="Brown E."/>
            <person name="Tallon L."/>
            <person name="Sadzewicz L."/>
            <person name="Sengamalay N."/>
            <person name="Ott S."/>
            <person name="Godinez A."/>
            <person name="Nagaraj S."/>
            <person name="Vavikolanu K."/>
            <person name="Aluvathingal J."/>
            <person name="Nadendla S."/>
            <person name="Sichtig H."/>
        </authorList>
    </citation>
    <scope>NUCLEOTIDE SEQUENCE [LARGE SCALE GENOMIC DNA]</scope>
    <source>
        <strain evidence="15">FDAARGOS_249</strain>
    </source>
</reference>
<feature type="active site" description="Proton acceptor" evidence="12">
    <location>
        <position position="240"/>
    </location>
</feature>
<proteinExistence type="inferred from homology"/>
<feature type="binding site" evidence="12">
    <location>
        <position position="181"/>
    </location>
    <ligand>
        <name>ATP</name>
        <dbReference type="ChEBI" id="CHEBI:30616"/>
    </ligand>
</feature>
<evidence type="ECO:0000256" key="6">
    <source>
        <dbReference type="ARBA" id="ARBA00022741"/>
    </source>
</evidence>
<comment type="caution">
    <text evidence="12">Lacks conserved residue(s) required for the propagation of feature annotation.</text>
</comment>